<dbReference type="Gramene" id="Bo3g018160.1">
    <property type="protein sequence ID" value="Bo3g018160.1"/>
    <property type="gene ID" value="Bo3g018160"/>
</dbReference>
<sequence length="92" mass="9934">MDLLVEAGAVKPTPWPRVLDLLVEILTEKGAPVRLINLESSTIEEEPMGVQVPAMKTEYLRSSSLAGDEGEGGARNGDHTKRLGACTQRAFD</sequence>
<dbReference type="AlphaFoldDB" id="A0A0D3B2N6"/>
<accession>A0A0D3B2N6</accession>
<protein>
    <submittedName>
        <fullName evidence="2">Uncharacterized protein</fullName>
    </submittedName>
</protein>
<dbReference type="EnsemblPlants" id="Bo3g018160.1">
    <property type="protein sequence ID" value="Bo3g018160.1"/>
    <property type="gene ID" value="Bo3g018160"/>
</dbReference>
<feature type="region of interest" description="Disordered" evidence="1">
    <location>
        <begin position="64"/>
        <end position="92"/>
    </location>
</feature>
<reference evidence="2" key="2">
    <citation type="submission" date="2015-03" db="UniProtKB">
        <authorList>
            <consortium name="EnsemblPlants"/>
        </authorList>
    </citation>
    <scope>IDENTIFICATION</scope>
</reference>
<proteinExistence type="predicted"/>
<keyword evidence="3" id="KW-1185">Reference proteome</keyword>
<dbReference type="Proteomes" id="UP000032141">
    <property type="component" value="Chromosome C3"/>
</dbReference>
<evidence type="ECO:0000256" key="1">
    <source>
        <dbReference type="SAM" id="MobiDB-lite"/>
    </source>
</evidence>
<reference evidence="2 3" key="1">
    <citation type="journal article" date="2014" name="Genome Biol.">
        <title>Transcriptome and methylome profiling reveals relics of genome dominance in the mesopolyploid Brassica oleracea.</title>
        <authorList>
            <person name="Parkin I.A."/>
            <person name="Koh C."/>
            <person name="Tang H."/>
            <person name="Robinson S.J."/>
            <person name="Kagale S."/>
            <person name="Clarke W.E."/>
            <person name="Town C.D."/>
            <person name="Nixon J."/>
            <person name="Krishnakumar V."/>
            <person name="Bidwell S.L."/>
            <person name="Denoeud F."/>
            <person name="Belcram H."/>
            <person name="Links M.G."/>
            <person name="Just J."/>
            <person name="Clarke C."/>
            <person name="Bender T."/>
            <person name="Huebert T."/>
            <person name="Mason A.S."/>
            <person name="Pires J.C."/>
            <person name="Barker G."/>
            <person name="Moore J."/>
            <person name="Walley P.G."/>
            <person name="Manoli S."/>
            <person name="Batley J."/>
            <person name="Edwards D."/>
            <person name="Nelson M.N."/>
            <person name="Wang X."/>
            <person name="Paterson A.H."/>
            <person name="King G."/>
            <person name="Bancroft I."/>
            <person name="Chalhoub B."/>
            <person name="Sharpe A.G."/>
        </authorList>
    </citation>
    <scope>NUCLEOTIDE SEQUENCE</scope>
    <source>
        <strain evidence="2 3">cv. TO1000</strain>
    </source>
</reference>
<dbReference type="HOGENOM" id="CLU_2416324_0_0_1"/>
<name>A0A0D3B2N6_BRAOL</name>
<evidence type="ECO:0000313" key="2">
    <source>
        <dbReference type="EnsemblPlants" id="Bo3g018160.1"/>
    </source>
</evidence>
<organism evidence="2 3">
    <name type="scientific">Brassica oleracea var. oleracea</name>
    <dbReference type="NCBI Taxonomy" id="109376"/>
    <lineage>
        <taxon>Eukaryota</taxon>
        <taxon>Viridiplantae</taxon>
        <taxon>Streptophyta</taxon>
        <taxon>Embryophyta</taxon>
        <taxon>Tracheophyta</taxon>
        <taxon>Spermatophyta</taxon>
        <taxon>Magnoliopsida</taxon>
        <taxon>eudicotyledons</taxon>
        <taxon>Gunneridae</taxon>
        <taxon>Pentapetalae</taxon>
        <taxon>rosids</taxon>
        <taxon>malvids</taxon>
        <taxon>Brassicales</taxon>
        <taxon>Brassicaceae</taxon>
        <taxon>Brassiceae</taxon>
        <taxon>Brassica</taxon>
    </lineage>
</organism>
<evidence type="ECO:0000313" key="3">
    <source>
        <dbReference type="Proteomes" id="UP000032141"/>
    </source>
</evidence>